<evidence type="ECO:0000256" key="6">
    <source>
        <dbReference type="RuleBase" id="RU003968"/>
    </source>
</evidence>
<dbReference type="Gene3D" id="3.50.50.60">
    <property type="entry name" value="FAD/NAD(P)-binding domain"/>
    <property type="match status" value="1"/>
</dbReference>
<protein>
    <recommendedName>
        <fullName evidence="7 8">Glucose-methanol-choline oxidoreductase N-terminal domain-containing protein</fullName>
    </recommendedName>
</protein>
<dbReference type="Pfam" id="PF00732">
    <property type="entry name" value="GMC_oxred_N"/>
    <property type="match status" value="1"/>
</dbReference>
<dbReference type="Pfam" id="PF05199">
    <property type="entry name" value="GMC_oxred_C"/>
    <property type="match status" value="1"/>
</dbReference>
<dbReference type="OrthoDB" id="269227at2759"/>
<dbReference type="PIRSF" id="PIRSF000137">
    <property type="entry name" value="Alcohol_oxidase"/>
    <property type="match status" value="1"/>
</dbReference>
<comment type="cofactor">
    <cofactor evidence="1 5">
        <name>FAD</name>
        <dbReference type="ChEBI" id="CHEBI:57692"/>
    </cofactor>
</comment>
<dbReference type="InterPro" id="IPR000172">
    <property type="entry name" value="GMC_OxRdtase_N"/>
</dbReference>
<evidence type="ECO:0000259" key="7">
    <source>
        <dbReference type="PROSITE" id="PS00623"/>
    </source>
</evidence>
<dbReference type="PANTHER" id="PTHR11552">
    <property type="entry name" value="GLUCOSE-METHANOL-CHOLINE GMC OXIDOREDUCTASE"/>
    <property type="match status" value="1"/>
</dbReference>
<proteinExistence type="inferred from homology"/>
<organism evidence="9 10">
    <name type="scientific">Aedes aegypti</name>
    <name type="common">Yellowfever mosquito</name>
    <name type="synonym">Culex aegypti</name>
    <dbReference type="NCBI Taxonomy" id="7159"/>
    <lineage>
        <taxon>Eukaryota</taxon>
        <taxon>Metazoa</taxon>
        <taxon>Ecdysozoa</taxon>
        <taxon>Arthropoda</taxon>
        <taxon>Hexapoda</taxon>
        <taxon>Insecta</taxon>
        <taxon>Pterygota</taxon>
        <taxon>Neoptera</taxon>
        <taxon>Endopterygota</taxon>
        <taxon>Diptera</taxon>
        <taxon>Nematocera</taxon>
        <taxon>Culicoidea</taxon>
        <taxon>Culicidae</taxon>
        <taxon>Culicinae</taxon>
        <taxon>Aedini</taxon>
        <taxon>Aedes</taxon>
        <taxon>Stegomyia</taxon>
    </lineage>
</organism>
<dbReference type="Gene3D" id="3.30.560.10">
    <property type="entry name" value="Glucose Oxidase, domain 3"/>
    <property type="match status" value="1"/>
</dbReference>
<evidence type="ECO:0000256" key="1">
    <source>
        <dbReference type="ARBA" id="ARBA00001974"/>
    </source>
</evidence>
<evidence type="ECO:0000313" key="10">
    <source>
        <dbReference type="Proteomes" id="UP000008820"/>
    </source>
</evidence>
<dbReference type="InterPro" id="IPR036188">
    <property type="entry name" value="FAD/NAD-bd_sf"/>
</dbReference>
<keyword evidence="10" id="KW-1185">Reference proteome</keyword>
<reference evidence="9 10" key="1">
    <citation type="submission" date="2017-06" db="EMBL/GenBank/DDBJ databases">
        <title>Aedes aegypti genome working group (AGWG) sequencing and assembly.</title>
        <authorList>
            <consortium name="Aedes aegypti Genome Working Group (AGWG)"/>
            <person name="Matthews B.J."/>
        </authorList>
    </citation>
    <scope>NUCLEOTIDE SEQUENCE [LARGE SCALE GENOMIC DNA]</scope>
    <source>
        <strain evidence="9 10">LVP_AGWG</strain>
    </source>
</reference>
<dbReference type="SUPFAM" id="SSF51905">
    <property type="entry name" value="FAD/NAD(P)-binding domain"/>
    <property type="match status" value="1"/>
</dbReference>
<dbReference type="GO" id="GO:0050660">
    <property type="term" value="F:flavin adenine dinucleotide binding"/>
    <property type="evidence" value="ECO:0007669"/>
    <property type="project" value="InterPro"/>
</dbReference>
<evidence type="ECO:0000256" key="5">
    <source>
        <dbReference type="PIRSR" id="PIRSR000137-2"/>
    </source>
</evidence>
<dbReference type="PROSITE" id="PS00623">
    <property type="entry name" value="GMC_OXRED_1"/>
    <property type="match status" value="1"/>
</dbReference>
<feature type="domain" description="Glucose-methanol-choline oxidoreductase N-terminal" evidence="8">
    <location>
        <begin position="315"/>
        <end position="329"/>
    </location>
</feature>
<feature type="domain" description="Glucose-methanol-choline oxidoreductase N-terminal" evidence="7">
    <location>
        <begin position="135"/>
        <end position="158"/>
    </location>
</feature>
<dbReference type="AlphaFoldDB" id="A0A6I8T8X3"/>
<reference evidence="9" key="2">
    <citation type="submission" date="2020-05" db="UniProtKB">
        <authorList>
            <consortium name="EnsemblMetazoa"/>
        </authorList>
    </citation>
    <scope>IDENTIFICATION</scope>
    <source>
        <strain evidence="9">LVP_AGWG</strain>
    </source>
</reference>
<dbReference type="Proteomes" id="UP000008820">
    <property type="component" value="Chromosome 3"/>
</dbReference>
<gene>
    <name evidence="9" type="primary">5563966</name>
</gene>
<dbReference type="PROSITE" id="PS00624">
    <property type="entry name" value="GMC_OXRED_2"/>
    <property type="match status" value="1"/>
</dbReference>
<evidence type="ECO:0000259" key="8">
    <source>
        <dbReference type="PROSITE" id="PS00624"/>
    </source>
</evidence>
<comment type="similarity">
    <text evidence="2 6">Belongs to the GMC oxidoreductase family.</text>
</comment>
<feature type="binding site" evidence="5">
    <location>
        <position position="278"/>
    </location>
    <ligand>
        <name>FAD</name>
        <dbReference type="ChEBI" id="CHEBI:57692"/>
    </ligand>
</feature>
<dbReference type="PANTHER" id="PTHR11552:SF147">
    <property type="entry name" value="CHOLINE DEHYDROGENASE, MITOCHONDRIAL"/>
    <property type="match status" value="1"/>
</dbReference>
<keyword evidence="4 5" id="KW-0274">FAD</keyword>
<keyword evidence="3 6" id="KW-0285">Flavoprotein</keyword>
<accession>A0A6I8T8X3</accession>
<dbReference type="InterPro" id="IPR012132">
    <property type="entry name" value="GMC_OxRdtase"/>
</dbReference>
<evidence type="ECO:0000256" key="3">
    <source>
        <dbReference type="ARBA" id="ARBA00022630"/>
    </source>
</evidence>
<dbReference type="GO" id="GO:0016614">
    <property type="term" value="F:oxidoreductase activity, acting on CH-OH group of donors"/>
    <property type="evidence" value="ECO:0007669"/>
    <property type="project" value="InterPro"/>
</dbReference>
<evidence type="ECO:0000256" key="4">
    <source>
        <dbReference type="ARBA" id="ARBA00022827"/>
    </source>
</evidence>
<sequence length="629" mass="70202">MEALLNSQCAAQSLGPANQLFAMLIQTIMAAQCSISPPDMWPKDYGPTALNEGLQEYDFIIVGAGSAGSVVANRLSENPDWKILLLEAGGDPPIESEIPNMFFTLQRTDYDWSYFTEPSKQYCASMPQGSFWPRGKLLGGSGAINAMLYVRGNRRDYDRWEQYGNPGWGFDDVLPYFKKSENNKNPNVADLNGGKYHGKDGYLSVEYFPTNSPLIDDVFEGAKELGYKYLEDINGEEHVGFGRAQGTIVNGTRCSPAKAFLNPVKDRPNLHIMKHTRVINIEQDKKGVYRWVNFLIDEEHLRAAKAGKELIISAGAINTPQILMLSGIGPKPLLESVGIEVVADLPVGNNLQDHVVIPLYFQINKSTAKALTLQDLANSYHQYILYKEGFLASHDVTSAMGFINTVNFTDEYPDAQLHFFMFNKGANNSLLFSSKIGFDEHVSNSLNELTIESDVMSIFVTLLNPKSRGTVKIKSMDCNPYTPPEIIPNYFEDKEDIDTVVRAIRIAQRLANTKALKRNEAEISKIDVPGCKDLKFDSDEYWECYSRHVTMTLYHPVGTAKMGPEDDLSSVVDSRLKVKKVKGVRVVDGSILPSIVSGNTNAPIMMIAEKASDMIKEDWQEQRNTHTEL</sequence>
<dbReference type="EnsemblMetazoa" id="AAEL004025-RG">
    <property type="protein sequence ID" value="AAEL004025-PG"/>
    <property type="gene ID" value="AAEL004025"/>
</dbReference>
<dbReference type="SUPFAM" id="SSF54373">
    <property type="entry name" value="FAD-linked reductases, C-terminal domain"/>
    <property type="match status" value="1"/>
</dbReference>
<dbReference type="InterPro" id="IPR007867">
    <property type="entry name" value="GMC_OxRtase_C"/>
</dbReference>
<name>A0A6I8T8X3_AEDAE</name>
<feature type="binding site" evidence="5">
    <location>
        <position position="589"/>
    </location>
    <ligand>
        <name>FAD</name>
        <dbReference type="ChEBI" id="CHEBI:57692"/>
    </ligand>
</feature>
<evidence type="ECO:0000256" key="2">
    <source>
        <dbReference type="ARBA" id="ARBA00010790"/>
    </source>
</evidence>
<evidence type="ECO:0000313" key="9">
    <source>
        <dbReference type="EnsemblMetazoa" id="AAEL004025-PG"/>
    </source>
</evidence>